<keyword evidence="1" id="KW-0472">Membrane</keyword>
<accession>A0ABT8A6B7</accession>
<name>A0ABT8A6B7_9PROT</name>
<proteinExistence type="predicted"/>
<evidence type="ECO:0000313" key="2">
    <source>
        <dbReference type="EMBL" id="MDN3565240.1"/>
    </source>
</evidence>
<keyword evidence="1" id="KW-0812">Transmembrane</keyword>
<feature type="transmembrane region" description="Helical" evidence="1">
    <location>
        <begin position="103"/>
        <end position="126"/>
    </location>
</feature>
<gene>
    <name evidence="2" type="ORF">QWZ14_12790</name>
</gene>
<dbReference type="EMBL" id="JAUFPN010000142">
    <property type="protein sequence ID" value="MDN3565240.1"/>
    <property type="molecule type" value="Genomic_DNA"/>
</dbReference>
<protein>
    <submittedName>
        <fullName evidence="2">Uncharacterized protein</fullName>
    </submittedName>
</protein>
<dbReference type="RefSeq" id="WP_290317056.1">
    <property type="nucleotide sequence ID" value="NZ_JAUFPN010000142.1"/>
</dbReference>
<keyword evidence="3" id="KW-1185">Reference proteome</keyword>
<evidence type="ECO:0000256" key="1">
    <source>
        <dbReference type="SAM" id="Phobius"/>
    </source>
</evidence>
<sequence length="140" mass="14709">MASVETFRPGAPGADAAEAAPRPIDLAAFQGSPEADRLTGLVAFALAAERQADAEPETVARLRQEADVALTEHAFRTLHNNVERLQQEAVREQLGHLPRPPGFLRLLAANLLALVLVAAAAGWLALHPQTLAGITGLLAG</sequence>
<organism evidence="2 3">
    <name type="scientific">Paeniroseomonas aquatica</name>
    <dbReference type="NCBI Taxonomy" id="373043"/>
    <lineage>
        <taxon>Bacteria</taxon>
        <taxon>Pseudomonadati</taxon>
        <taxon>Pseudomonadota</taxon>
        <taxon>Alphaproteobacteria</taxon>
        <taxon>Acetobacterales</taxon>
        <taxon>Acetobacteraceae</taxon>
        <taxon>Paeniroseomonas</taxon>
    </lineage>
</organism>
<comment type="caution">
    <text evidence="2">The sequence shown here is derived from an EMBL/GenBank/DDBJ whole genome shotgun (WGS) entry which is preliminary data.</text>
</comment>
<evidence type="ECO:0000313" key="3">
    <source>
        <dbReference type="Proteomes" id="UP001529369"/>
    </source>
</evidence>
<dbReference type="Proteomes" id="UP001529369">
    <property type="component" value="Unassembled WGS sequence"/>
</dbReference>
<keyword evidence="1" id="KW-1133">Transmembrane helix</keyword>
<reference evidence="3" key="1">
    <citation type="journal article" date="2019" name="Int. J. Syst. Evol. Microbiol.">
        <title>The Global Catalogue of Microorganisms (GCM) 10K type strain sequencing project: providing services to taxonomists for standard genome sequencing and annotation.</title>
        <authorList>
            <consortium name="The Broad Institute Genomics Platform"/>
            <consortium name="The Broad Institute Genome Sequencing Center for Infectious Disease"/>
            <person name="Wu L."/>
            <person name="Ma J."/>
        </authorList>
    </citation>
    <scope>NUCLEOTIDE SEQUENCE [LARGE SCALE GENOMIC DNA]</scope>
    <source>
        <strain evidence="3">CECT 7131</strain>
    </source>
</reference>